<dbReference type="InterPro" id="IPR008271">
    <property type="entry name" value="Ser/Thr_kinase_AS"/>
</dbReference>
<evidence type="ECO:0000256" key="1">
    <source>
        <dbReference type="SAM" id="MobiDB-lite"/>
    </source>
</evidence>
<feature type="domain" description="Protein kinase" evidence="2">
    <location>
        <begin position="1"/>
        <end position="303"/>
    </location>
</feature>
<dbReference type="AlphaFoldDB" id="A0A1D1XMT7"/>
<protein>
    <submittedName>
        <fullName evidence="3">Serine/threonine-protein kinase-like protein At3g51990</fullName>
    </submittedName>
</protein>
<keyword evidence="3" id="KW-0418">Kinase</keyword>
<dbReference type="Gene3D" id="1.10.510.10">
    <property type="entry name" value="Transferase(Phosphotransferase) domain 1"/>
    <property type="match status" value="1"/>
</dbReference>
<keyword evidence="3" id="KW-0808">Transferase</keyword>
<evidence type="ECO:0000313" key="3">
    <source>
        <dbReference type="EMBL" id="JAT43714.1"/>
    </source>
</evidence>
<dbReference type="PANTHER" id="PTHR46146:SF23">
    <property type="entry name" value="PROTEIN KINASE DOMAIN-CONTAINING PROTEIN"/>
    <property type="match status" value="1"/>
</dbReference>
<dbReference type="FunFam" id="1.10.510.10:FF:000540">
    <property type="entry name" value="Serine/threonine-protein kinase-like protein"/>
    <property type="match status" value="1"/>
</dbReference>
<dbReference type="InterPro" id="IPR000719">
    <property type="entry name" value="Prot_kinase_dom"/>
</dbReference>
<proteinExistence type="predicted"/>
<dbReference type="InterPro" id="IPR011009">
    <property type="entry name" value="Kinase-like_dom_sf"/>
</dbReference>
<dbReference type="PROSITE" id="PS50011">
    <property type="entry name" value="PROTEIN_KINASE_DOM"/>
    <property type="match status" value="1"/>
</dbReference>
<dbReference type="SMART" id="SM00220">
    <property type="entry name" value="S_TKc"/>
    <property type="match status" value="1"/>
</dbReference>
<sequence length="481" mass="52004">MGFPQQHYNVGGGSSSSGRFALLDRNEVENEIDVLSGIHNPRLVNLVGVSTYDDGIAGAGAGAVGDDAAPSSSPALGARPSSSSSSFRRRRERLLVVEYMPNGTLYDLLHSNPNPPSWGRRLRLALQTAKALHALHSGDLPVIHRDVKSANVLIDARFHARLGDFGLALRATDDGKFSSSSPFSSTSARSTPPAGTLGYLDPGYITPENLSTKTDVFSFGILLLEMMSGRKAIDVAHSPPSVVEWAVPLLRKGKVLALYDPRIPPPKDPAARRQLASLAASCVRSCKEKRPSMEEVVVCLKLLGKVLPSKSWTTGLSVRNPCLVVEAAERSHSLKPSLAYVEECPNLSPVVSCVSTIDEFEETAADEMPTSSKRSPSSSKAVHPLWNARKAVSEWGPRSRGGGGSNLIDLMMAPDEETLKVIGHCHQRSTISRARTLHLSRDNDEKNCMLHLRRNQSMRVDADVLSRLDVVRDLDGKAATK</sequence>
<reference evidence="3" key="1">
    <citation type="submission" date="2015-07" db="EMBL/GenBank/DDBJ databases">
        <title>Transcriptome Assembly of Anthurium amnicola.</title>
        <authorList>
            <person name="Suzuki J."/>
        </authorList>
    </citation>
    <scope>NUCLEOTIDE SEQUENCE</scope>
</reference>
<name>A0A1D1XMT7_9ARAE</name>
<organism evidence="3">
    <name type="scientific">Anthurium amnicola</name>
    <dbReference type="NCBI Taxonomy" id="1678845"/>
    <lineage>
        <taxon>Eukaryota</taxon>
        <taxon>Viridiplantae</taxon>
        <taxon>Streptophyta</taxon>
        <taxon>Embryophyta</taxon>
        <taxon>Tracheophyta</taxon>
        <taxon>Spermatophyta</taxon>
        <taxon>Magnoliopsida</taxon>
        <taxon>Liliopsida</taxon>
        <taxon>Araceae</taxon>
        <taxon>Pothoideae</taxon>
        <taxon>Potheae</taxon>
        <taxon>Anthurium</taxon>
    </lineage>
</organism>
<evidence type="ECO:0000259" key="2">
    <source>
        <dbReference type="PROSITE" id="PS50011"/>
    </source>
</evidence>
<feature type="compositionally biased region" description="Low complexity" evidence="1">
    <location>
        <begin position="371"/>
        <end position="380"/>
    </location>
</feature>
<accession>A0A1D1XMT7</accession>
<dbReference type="GO" id="GO:0005524">
    <property type="term" value="F:ATP binding"/>
    <property type="evidence" value="ECO:0007669"/>
    <property type="project" value="InterPro"/>
</dbReference>
<feature type="region of interest" description="Disordered" evidence="1">
    <location>
        <begin position="364"/>
        <end position="383"/>
    </location>
</feature>
<feature type="compositionally biased region" description="Low complexity" evidence="1">
    <location>
        <begin position="67"/>
        <end position="86"/>
    </location>
</feature>
<dbReference type="Pfam" id="PF00069">
    <property type="entry name" value="Pkinase"/>
    <property type="match status" value="1"/>
</dbReference>
<feature type="region of interest" description="Disordered" evidence="1">
    <location>
        <begin position="67"/>
        <end position="87"/>
    </location>
</feature>
<gene>
    <name evidence="3" type="primary">At3g51990_0</name>
    <name evidence="3" type="ORF">g.109728</name>
</gene>
<dbReference type="PROSITE" id="PS00108">
    <property type="entry name" value="PROTEIN_KINASE_ST"/>
    <property type="match status" value="1"/>
</dbReference>
<dbReference type="EMBL" id="GDJX01024222">
    <property type="protein sequence ID" value="JAT43714.1"/>
    <property type="molecule type" value="Transcribed_RNA"/>
</dbReference>
<dbReference type="SUPFAM" id="SSF56112">
    <property type="entry name" value="Protein kinase-like (PK-like)"/>
    <property type="match status" value="1"/>
</dbReference>
<dbReference type="GO" id="GO:0004672">
    <property type="term" value="F:protein kinase activity"/>
    <property type="evidence" value="ECO:0007669"/>
    <property type="project" value="InterPro"/>
</dbReference>
<dbReference type="PANTHER" id="PTHR46146">
    <property type="entry name" value="SERINE/THREONINE-PROTEIN KINASE-LIKE PROTEIN CCR4"/>
    <property type="match status" value="1"/>
</dbReference>